<dbReference type="GO" id="GO:0022857">
    <property type="term" value="F:transmembrane transporter activity"/>
    <property type="evidence" value="ECO:0007669"/>
    <property type="project" value="TreeGrafter"/>
</dbReference>
<dbReference type="SMART" id="SM00382">
    <property type="entry name" value="AAA"/>
    <property type="match status" value="1"/>
</dbReference>
<dbReference type="PROSITE" id="PS50893">
    <property type="entry name" value="ABC_TRANSPORTER_2"/>
    <property type="match status" value="1"/>
</dbReference>
<keyword evidence="1" id="KW-0547">Nucleotide-binding</keyword>
<gene>
    <name evidence="4" type="ordered locus">TWT_175</name>
</gene>
<dbReference type="Gene3D" id="3.40.50.300">
    <property type="entry name" value="P-loop containing nucleotide triphosphate hydrolases"/>
    <property type="match status" value="1"/>
</dbReference>
<dbReference type="PROSITE" id="PS00211">
    <property type="entry name" value="ABC_TRANSPORTER_1"/>
    <property type="match status" value="1"/>
</dbReference>
<dbReference type="OrthoDB" id="9778572at2"/>
<dbReference type="GO" id="GO:0016887">
    <property type="term" value="F:ATP hydrolysis activity"/>
    <property type="evidence" value="ECO:0007669"/>
    <property type="project" value="InterPro"/>
</dbReference>
<feature type="domain" description="ABC transporter" evidence="3">
    <location>
        <begin position="11"/>
        <end position="218"/>
    </location>
</feature>
<dbReference type="STRING" id="203267.TWT_175"/>
<dbReference type="KEGG" id="twh:TWT_175"/>
<protein>
    <submittedName>
        <fullName evidence="4">ABC transporter ATP-binding protein</fullName>
    </submittedName>
</protein>
<dbReference type="Proteomes" id="UP000002200">
    <property type="component" value="Chromosome"/>
</dbReference>
<dbReference type="InterPro" id="IPR015854">
    <property type="entry name" value="ABC_transpr_LolD-like"/>
</dbReference>
<sequence>MDLGMNSTTLLECKGVYKSYGRGSFTLTDASFQILPGQIVRLSGRSGGGKSTLLRIAGLLSTPDKGEVRVLGQTALSWVTRDRLRRKHIGILFQEGNLLGHLTLRDNLRYSCFAPPAVYEELVERLDLTDALNTKAVKLSGGELQRAGICRALVNQPQVVLLDEPTSSLDDFSTDTVVSIIRELKASGMGILIVSHDNRLDGLEDQRFLVSSGQIQELAP</sequence>
<evidence type="ECO:0000313" key="5">
    <source>
        <dbReference type="Proteomes" id="UP000002200"/>
    </source>
</evidence>
<name>Q83GS1_TROWT</name>
<proteinExistence type="predicted"/>
<dbReference type="GO" id="GO:0005524">
    <property type="term" value="F:ATP binding"/>
    <property type="evidence" value="ECO:0007669"/>
    <property type="project" value="UniProtKB-KW"/>
</dbReference>
<evidence type="ECO:0000256" key="1">
    <source>
        <dbReference type="ARBA" id="ARBA00022741"/>
    </source>
</evidence>
<dbReference type="GO" id="GO:0005886">
    <property type="term" value="C:plasma membrane"/>
    <property type="evidence" value="ECO:0007669"/>
    <property type="project" value="TreeGrafter"/>
</dbReference>
<reference evidence="4 5" key="1">
    <citation type="journal article" date="2003" name="Genome Res.">
        <title>Tropheryma whipplei twist: a human pathogenic Actinobacteria with a reduced genome.</title>
        <authorList>
            <person name="Raoult D."/>
            <person name="Ogata H."/>
            <person name="Audic S."/>
            <person name="Robert C."/>
            <person name="Suhre K."/>
            <person name="Drancourt M."/>
            <person name="Claverie J.-M."/>
        </authorList>
    </citation>
    <scope>NUCLEOTIDE SEQUENCE [LARGE SCALE GENOMIC DNA]</scope>
    <source>
        <strain evidence="4 5">Twist</strain>
    </source>
</reference>
<accession>Q83GS1</accession>
<dbReference type="PANTHER" id="PTHR24220">
    <property type="entry name" value="IMPORT ATP-BINDING PROTEIN"/>
    <property type="match status" value="1"/>
</dbReference>
<evidence type="ECO:0000313" key="4">
    <source>
        <dbReference type="EMBL" id="AAO44272.1"/>
    </source>
</evidence>
<keyword evidence="2 4" id="KW-0067">ATP-binding</keyword>
<dbReference type="EMBL" id="AE014184">
    <property type="protein sequence ID" value="AAO44272.1"/>
    <property type="molecule type" value="Genomic_DNA"/>
</dbReference>
<dbReference type="RefSeq" id="WP_011096540.1">
    <property type="nucleotide sequence ID" value="NC_004572.3"/>
</dbReference>
<dbReference type="InterPro" id="IPR003439">
    <property type="entry name" value="ABC_transporter-like_ATP-bd"/>
</dbReference>
<dbReference type="HOGENOM" id="CLU_000604_1_22_11"/>
<dbReference type="InterPro" id="IPR027417">
    <property type="entry name" value="P-loop_NTPase"/>
</dbReference>
<dbReference type="InterPro" id="IPR017871">
    <property type="entry name" value="ABC_transporter-like_CS"/>
</dbReference>
<evidence type="ECO:0000259" key="3">
    <source>
        <dbReference type="PROSITE" id="PS50893"/>
    </source>
</evidence>
<dbReference type="eggNOG" id="COG1136">
    <property type="taxonomic scope" value="Bacteria"/>
</dbReference>
<dbReference type="Pfam" id="PF00005">
    <property type="entry name" value="ABC_tran"/>
    <property type="match status" value="1"/>
</dbReference>
<organism evidence="4 5">
    <name type="scientific">Tropheryma whipplei (strain Twist)</name>
    <name type="common">Whipple's bacillus</name>
    <dbReference type="NCBI Taxonomy" id="203267"/>
    <lineage>
        <taxon>Bacteria</taxon>
        <taxon>Bacillati</taxon>
        <taxon>Actinomycetota</taxon>
        <taxon>Actinomycetes</taxon>
        <taxon>Micrococcales</taxon>
        <taxon>Tropherymataceae</taxon>
        <taxon>Tropheryma</taxon>
    </lineage>
</organism>
<dbReference type="SUPFAM" id="SSF52540">
    <property type="entry name" value="P-loop containing nucleoside triphosphate hydrolases"/>
    <property type="match status" value="1"/>
</dbReference>
<dbReference type="InterPro" id="IPR003593">
    <property type="entry name" value="AAA+_ATPase"/>
</dbReference>
<dbReference type="AlphaFoldDB" id="Q83GS1"/>
<keyword evidence="5" id="KW-1185">Reference proteome</keyword>
<evidence type="ECO:0000256" key="2">
    <source>
        <dbReference type="ARBA" id="ARBA00022840"/>
    </source>
</evidence>